<dbReference type="CDD" id="cd20336">
    <property type="entry name" value="Rcat_RBR"/>
    <property type="match status" value="1"/>
</dbReference>
<evidence type="ECO:0000256" key="3">
    <source>
        <dbReference type="ARBA" id="ARBA00022786"/>
    </source>
</evidence>
<evidence type="ECO:0000313" key="8">
    <source>
        <dbReference type="Proteomes" id="UP000019487"/>
    </source>
</evidence>
<keyword evidence="1" id="KW-0479">Metal-binding</keyword>
<organism evidence="7 8">
    <name type="scientific">Sclerotinia borealis (strain F-4128)</name>
    <dbReference type="NCBI Taxonomy" id="1432307"/>
    <lineage>
        <taxon>Eukaryota</taxon>
        <taxon>Fungi</taxon>
        <taxon>Dikarya</taxon>
        <taxon>Ascomycota</taxon>
        <taxon>Pezizomycotina</taxon>
        <taxon>Leotiomycetes</taxon>
        <taxon>Helotiales</taxon>
        <taxon>Sclerotiniaceae</taxon>
        <taxon>Sclerotinia</taxon>
    </lineage>
</organism>
<dbReference type="SUPFAM" id="SSF57850">
    <property type="entry name" value="RING/U-box"/>
    <property type="match status" value="2"/>
</dbReference>
<keyword evidence="3" id="KW-0833">Ubl conjugation pathway</keyword>
<accession>W9C3M1</accession>
<protein>
    <recommendedName>
        <fullName evidence="6">IBR domain-containing protein</fullName>
    </recommendedName>
</protein>
<evidence type="ECO:0000313" key="7">
    <source>
        <dbReference type="EMBL" id="ESZ90476.1"/>
    </source>
</evidence>
<keyword evidence="8" id="KW-1185">Reference proteome</keyword>
<dbReference type="InterPro" id="IPR031127">
    <property type="entry name" value="E3_UB_ligase_RBR"/>
</dbReference>
<dbReference type="OrthoDB" id="1431934at2759"/>
<dbReference type="PANTHER" id="PTHR11685">
    <property type="entry name" value="RBR FAMILY RING FINGER AND IBR DOMAIN-CONTAINING"/>
    <property type="match status" value="1"/>
</dbReference>
<reference evidence="7 8" key="1">
    <citation type="journal article" date="2014" name="Genome Announc.">
        <title>Draft genome sequence of Sclerotinia borealis, a psychrophilic plant pathogenic fungus.</title>
        <authorList>
            <person name="Mardanov A.V."/>
            <person name="Beletsky A.V."/>
            <person name="Kadnikov V.V."/>
            <person name="Ignatov A.N."/>
            <person name="Ravin N.V."/>
        </authorList>
    </citation>
    <scope>NUCLEOTIDE SEQUENCE [LARGE SCALE GENOMIC DNA]</scope>
    <source>
        <strain evidence="8">F-4157</strain>
    </source>
</reference>
<dbReference type="EMBL" id="AYSA01000624">
    <property type="protein sequence ID" value="ESZ90476.1"/>
    <property type="molecule type" value="Genomic_DNA"/>
</dbReference>
<feature type="domain" description="IBR" evidence="6">
    <location>
        <begin position="229"/>
        <end position="300"/>
    </location>
</feature>
<dbReference type="Pfam" id="PF01485">
    <property type="entry name" value="IBR"/>
    <property type="match status" value="1"/>
</dbReference>
<dbReference type="Gene3D" id="1.20.120.1750">
    <property type="match status" value="1"/>
</dbReference>
<dbReference type="GO" id="GO:0016567">
    <property type="term" value="P:protein ubiquitination"/>
    <property type="evidence" value="ECO:0007669"/>
    <property type="project" value="InterPro"/>
</dbReference>
<dbReference type="SMART" id="SM00647">
    <property type="entry name" value="IBR"/>
    <property type="match status" value="1"/>
</dbReference>
<proteinExistence type="predicted"/>
<dbReference type="STRING" id="1432307.W9C3M1"/>
<keyword evidence="4" id="KW-0862">Zinc</keyword>
<evidence type="ECO:0000256" key="4">
    <source>
        <dbReference type="ARBA" id="ARBA00022833"/>
    </source>
</evidence>
<dbReference type="GO" id="GO:0004842">
    <property type="term" value="F:ubiquitin-protein transferase activity"/>
    <property type="evidence" value="ECO:0007669"/>
    <property type="project" value="InterPro"/>
</dbReference>
<keyword evidence="2" id="KW-0863">Zinc-finger</keyword>
<evidence type="ECO:0000256" key="2">
    <source>
        <dbReference type="ARBA" id="ARBA00022771"/>
    </source>
</evidence>
<dbReference type="Proteomes" id="UP000019487">
    <property type="component" value="Unassembled WGS sequence"/>
</dbReference>
<dbReference type="InterPro" id="IPR002867">
    <property type="entry name" value="IBR_dom"/>
</dbReference>
<dbReference type="GO" id="GO:0008270">
    <property type="term" value="F:zinc ion binding"/>
    <property type="evidence" value="ECO:0007669"/>
    <property type="project" value="UniProtKB-KW"/>
</dbReference>
<dbReference type="AlphaFoldDB" id="W9C3M1"/>
<name>W9C3M1_SCLBF</name>
<gene>
    <name evidence="7" type="ORF">SBOR_9136</name>
</gene>
<dbReference type="HOGENOM" id="CLU_746308_0_0_1"/>
<evidence type="ECO:0000259" key="6">
    <source>
        <dbReference type="SMART" id="SM00647"/>
    </source>
</evidence>
<comment type="caution">
    <text evidence="7">The sequence shown here is derived from an EMBL/GenBank/DDBJ whole genome shotgun (WGS) entry which is preliminary data.</text>
</comment>
<evidence type="ECO:0000256" key="1">
    <source>
        <dbReference type="ARBA" id="ARBA00022723"/>
    </source>
</evidence>
<feature type="region of interest" description="Disordered" evidence="5">
    <location>
        <begin position="332"/>
        <end position="371"/>
    </location>
</feature>
<sequence length="371" mass="41925">MATRIFGTDVGLWTRRTLLCALHELDRRGQDVQYGVQDSKQALINFLQVAERSMSAPEIQQYHAIFRLMLRNESALQATRVSARHRQRAATRGRVRREAAYGTVRNTAQNQHCTPQQLQCKYHHLAKTEANEEEISEAAGSRPAGNEACCVCWKAEVDMAKMSNDCDHDPEMCRACAANYLKHKIGEDGTPAAGDEGYQMSDVVCPARGCRSVVNYDVVRQYADPATFQRYDDYITRQALRGISKNIKACPNPDCGIMYERESGSSYMTCARCGWEFCHNCDVLWGQVTRLGNRAHRHNCVLYSDVDAGAGIDFFEVQARNRAIGDRAIIIDDQDDTPDRQSSRPPTIDNVPSPIRVNTSRQIQRQDRFHN</sequence>
<evidence type="ECO:0000256" key="5">
    <source>
        <dbReference type="SAM" id="MobiDB-lite"/>
    </source>
</evidence>